<dbReference type="RefSeq" id="XP_007738627.1">
    <property type="nucleotide sequence ID" value="XM_007740437.1"/>
</dbReference>
<dbReference type="Proteomes" id="UP000019478">
    <property type="component" value="Unassembled WGS sequence"/>
</dbReference>
<dbReference type="Gene3D" id="3.40.50.720">
    <property type="entry name" value="NAD(P)-binding Rossmann-like Domain"/>
    <property type="match status" value="1"/>
</dbReference>
<dbReference type="GeneID" id="19174427"/>
<gene>
    <name evidence="2" type="ORF">A1O3_10347</name>
</gene>
<keyword evidence="3" id="KW-1185">Reference proteome</keyword>
<dbReference type="eggNOG" id="KOG1208">
    <property type="taxonomic scope" value="Eukaryota"/>
</dbReference>
<sequence>MSLSSLKHLLDQKFHPPQPATESFAGRTILLTGATSGLGLEAAKKLAGLNVSRLIITARSEDKGQAAKKEIEKCLQDAATSSTEIVPMVLDMSSFAGVRQFVDNLKSQVQSLDGAILNAGTIQVKYVQSSDGWEETLQVNALSTFLLGGLLLPLLIAAAEKGKKDYKPHLTFISSGLVWNTPPEQIKVFIESETPLEDLSARQNFPPGAFGGSTQYGRSKLVLEYAVRHLAAIPSIKGTDGQPKVIINTTCPGMCKSDLGRQMVTNFVIRIISAVLFALVARTAAQGANTYTTALVQGVDTHGEMWKDDRIYEPGPIYTTEEGRKFGDRVWSEVLRVMVKADPSIKLFMG</sequence>
<accession>W9Y3Y6</accession>
<dbReference type="EMBL" id="AMGY01000011">
    <property type="protein sequence ID" value="EXJ77189.1"/>
    <property type="molecule type" value="Genomic_DNA"/>
</dbReference>
<dbReference type="OrthoDB" id="542013at2759"/>
<dbReference type="AlphaFoldDB" id="W9Y3Y6"/>
<dbReference type="InterPro" id="IPR002347">
    <property type="entry name" value="SDR_fam"/>
</dbReference>
<dbReference type="GO" id="GO:0016491">
    <property type="term" value="F:oxidoreductase activity"/>
    <property type="evidence" value="ECO:0007669"/>
    <property type="project" value="UniProtKB-KW"/>
</dbReference>
<organism evidence="2 3">
    <name type="scientific">Capronia epimyces CBS 606.96</name>
    <dbReference type="NCBI Taxonomy" id="1182542"/>
    <lineage>
        <taxon>Eukaryota</taxon>
        <taxon>Fungi</taxon>
        <taxon>Dikarya</taxon>
        <taxon>Ascomycota</taxon>
        <taxon>Pezizomycotina</taxon>
        <taxon>Eurotiomycetes</taxon>
        <taxon>Chaetothyriomycetidae</taxon>
        <taxon>Chaetothyriales</taxon>
        <taxon>Herpotrichiellaceae</taxon>
        <taxon>Capronia</taxon>
    </lineage>
</organism>
<dbReference type="PANTHER" id="PTHR43157:SF22">
    <property type="entry name" value="SHORT-CHAIN DEHYDROGENASE_REDUCTASE PHMF"/>
    <property type="match status" value="1"/>
</dbReference>
<dbReference type="HOGENOM" id="CLU_010194_44_4_1"/>
<dbReference type="PANTHER" id="PTHR43157">
    <property type="entry name" value="PHOSPHATIDYLINOSITOL-GLYCAN BIOSYNTHESIS CLASS F PROTEIN-RELATED"/>
    <property type="match status" value="1"/>
</dbReference>
<dbReference type="InterPro" id="IPR036291">
    <property type="entry name" value="NAD(P)-bd_dom_sf"/>
</dbReference>
<comment type="caution">
    <text evidence="2">The sequence shown here is derived from an EMBL/GenBank/DDBJ whole genome shotgun (WGS) entry which is preliminary data.</text>
</comment>
<proteinExistence type="predicted"/>
<dbReference type="PRINTS" id="PR00081">
    <property type="entry name" value="GDHRDH"/>
</dbReference>
<dbReference type="STRING" id="1182542.W9Y3Y6"/>
<evidence type="ECO:0000256" key="1">
    <source>
        <dbReference type="ARBA" id="ARBA00023002"/>
    </source>
</evidence>
<evidence type="ECO:0000313" key="2">
    <source>
        <dbReference type="EMBL" id="EXJ77189.1"/>
    </source>
</evidence>
<dbReference type="SUPFAM" id="SSF51735">
    <property type="entry name" value="NAD(P)-binding Rossmann-fold domains"/>
    <property type="match status" value="1"/>
</dbReference>
<protein>
    <submittedName>
        <fullName evidence="2">Uncharacterized protein</fullName>
    </submittedName>
</protein>
<dbReference type="Pfam" id="PF00106">
    <property type="entry name" value="adh_short"/>
    <property type="match status" value="1"/>
</dbReference>
<reference evidence="2 3" key="1">
    <citation type="submission" date="2013-03" db="EMBL/GenBank/DDBJ databases">
        <title>The Genome Sequence of Capronia epimyces CBS 606.96.</title>
        <authorList>
            <consortium name="The Broad Institute Genomics Platform"/>
            <person name="Cuomo C."/>
            <person name="de Hoog S."/>
            <person name="Gorbushina A."/>
            <person name="Walker B."/>
            <person name="Young S.K."/>
            <person name="Zeng Q."/>
            <person name="Gargeya S."/>
            <person name="Fitzgerald M."/>
            <person name="Haas B."/>
            <person name="Abouelleil A."/>
            <person name="Allen A.W."/>
            <person name="Alvarado L."/>
            <person name="Arachchi H.M."/>
            <person name="Berlin A.M."/>
            <person name="Chapman S.B."/>
            <person name="Gainer-Dewar J."/>
            <person name="Goldberg J."/>
            <person name="Griggs A."/>
            <person name="Gujja S."/>
            <person name="Hansen M."/>
            <person name="Howarth C."/>
            <person name="Imamovic A."/>
            <person name="Ireland A."/>
            <person name="Larimer J."/>
            <person name="McCowan C."/>
            <person name="Murphy C."/>
            <person name="Pearson M."/>
            <person name="Poon T.W."/>
            <person name="Priest M."/>
            <person name="Roberts A."/>
            <person name="Saif S."/>
            <person name="Shea T."/>
            <person name="Sisk P."/>
            <person name="Sykes S."/>
            <person name="Wortman J."/>
            <person name="Nusbaum C."/>
            <person name="Birren B."/>
        </authorList>
    </citation>
    <scope>NUCLEOTIDE SEQUENCE [LARGE SCALE GENOMIC DNA]</scope>
    <source>
        <strain evidence="2 3">CBS 606.96</strain>
    </source>
</reference>
<keyword evidence="1" id="KW-0560">Oxidoreductase</keyword>
<name>W9Y3Y6_9EURO</name>
<evidence type="ECO:0000313" key="3">
    <source>
        <dbReference type="Proteomes" id="UP000019478"/>
    </source>
</evidence>